<keyword evidence="3" id="KW-0378">Hydrolase</keyword>
<dbReference type="HAMAP" id="MF_00528">
    <property type="entry name" value="Maf"/>
    <property type="match status" value="1"/>
</dbReference>
<dbReference type="PIRSF" id="PIRSF006305">
    <property type="entry name" value="Maf"/>
    <property type="match status" value="1"/>
</dbReference>
<dbReference type="InterPro" id="IPR003697">
    <property type="entry name" value="Maf-like"/>
</dbReference>
<evidence type="ECO:0000313" key="4">
    <source>
        <dbReference type="EMBL" id="VAY87644.1"/>
    </source>
</evidence>
<dbReference type="CDD" id="cd00555">
    <property type="entry name" value="Maf"/>
    <property type="match status" value="1"/>
</dbReference>
<evidence type="ECO:0000256" key="1">
    <source>
        <dbReference type="ARBA" id="ARBA00004496"/>
    </source>
</evidence>
<dbReference type="NCBIfam" id="TIGR00172">
    <property type="entry name" value="maf"/>
    <property type="match status" value="1"/>
</dbReference>
<dbReference type="EMBL" id="UOYP01000138">
    <property type="protein sequence ID" value="VAY87644.1"/>
    <property type="molecule type" value="Genomic_DNA"/>
</dbReference>
<accession>A0A3P3ZMT0</accession>
<dbReference type="AlphaFoldDB" id="A0A3P3ZMT0"/>
<dbReference type="PANTHER" id="PTHR43213:SF10">
    <property type="entry name" value="7-METHYL-GTP PYROPHOSPHATASE"/>
    <property type="match status" value="1"/>
</dbReference>
<comment type="subcellular location">
    <subcellularLocation>
        <location evidence="1">Cytoplasm</location>
    </subcellularLocation>
</comment>
<dbReference type="InterPro" id="IPR029001">
    <property type="entry name" value="ITPase-like_fam"/>
</dbReference>
<dbReference type="PANTHER" id="PTHR43213">
    <property type="entry name" value="BIFUNCTIONAL DTTP/UTP PYROPHOSPHATASE/METHYLTRANSFERASE PROTEIN-RELATED"/>
    <property type="match status" value="1"/>
</dbReference>
<dbReference type="Gene3D" id="3.90.950.10">
    <property type="match status" value="1"/>
</dbReference>
<evidence type="ECO:0008006" key="5">
    <source>
        <dbReference type="Google" id="ProtNLM"/>
    </source>
</evidence>
<proteinExistence type="inferred from homology"/>
<keyword evidence="2" id="KW-0963">Cytoplasm</keyword>
<dbReference type="Pfam" id="PF02545">
    <property type="entry name" value="Maf"/>
    <property type="match status" value="1"/>
</dbReference>
<sequence length="192" mass="21254">MTPLILASSSPYRRELLARLQIPFIWKAPDINETPGKEEHPQETCLRLSLEKARAIGRFHHQGLIIGSDQVAERNGQAISKPIDHEAAVEQLTWASGRALQFHTGLCVLDAANGHHESLRVTVTVHYRTLTPTQIERYLRKDQPYDCAGSGRIETLGITLVEKVISEDPTALIGLPLIALTSLLARFGIVLP</sequence>
<gene>
    <name evidence="4" type="primary">yceF</name>
    <name evidence="4" type="ORF">CARN8_2220010</name>
</gene>
<evidence type="ECO:0000256" key="2">
    <source>
        <dbReference type="ARBA" id="ARBA00022490"/>
    </source>
</evidence>
<dbReference type="SUPFAM" id="SSF52972">
    <property type="entry name" value="ITPase-like"/>
    <property type="match status" value="1"/>
</dbReference>
<evidence type="ECO:0000256" key="3">
    <source>
        <dbReference type="ARBA" id="ARBA00022801"/>
    </source>
</evidence>
<protein>
    <recommendedName>
        <fullName evidence="5">Maf-like protein YceF</fullName>
    </recommendedName>
</protein>
<dbReference type="GO" id="GO:0047429">
    <property type="term" value="F:nucleoside triphosphate diphosphatase activity"/>
    <property type="evidence" value="ECO:0007669"/>
    <property type="project" value="InterPro"/>
</dbReference>
<name>A0A3P3ZMT0_9ZZZZ</name>
<organism evidence="4">
    <name type="scientific">mine drainage metagenome</name>
    <dbReference type="NCBI Taxonomy" id="410659"/>
    <lineage>
        <taxon>unclassified sequences</taxon>
        <taxon>metagenomes</taxon>
        <taxon>ecological metagenomes</taxon>
    </lineage>
</organism>
<reference evidence="4" key="1">
    <citation type="submission" date="2018-10" db="EMBL/GenBank/DDBJ databases">
        <authorList>
            <person name="Plewniak F."/>
        </authorList>
    </citation>
    <scope>NUCLEOTIDE SEQUENCE</scope>
</reference>
<dbReference type="GO" id="GO:0005737">
    <property type="term" value="C:cytoplasm"/>
    <property type="evidence" value="ECO:0007669"/>
    <property type="project" value="UniProtKB-SubCell"/>
</dbReference>